<dbReference type="Pfam" id="PF07690">
    <property type="entry name" value="MFS_1"/>
    <property type="match status" value="2"/>
</dbReference>
<dbReference type="GO" id="GO:0022857">
    <property type="term" value="F:transmembrane transporter activity"/>
    <property type="evidence" value="ECO:0007669"/>
    <property type="project" value="InterPro"/>
</dbReference>
<feature type="transmembrane region" description="Helical" evidence="5">
    <location>
        <begin position="331"/>
        <end position="350"/>
    </location>
</feature>
<name>A0A542ZND6_9MICO</name>
<comment type="caution">
    <text evidence="7">The sequence shown here is derived from an EMBL/GenBank/DDBJ whole genome shotgun (WGS) entry which is preliminary data.</text>
</comment>
<feature type="domain" description="Major facilitator superfamily (MFS) profile" evidence="6">
    <location>
        <begin position="208"/>
        <end position="400"/>
    </location>
</feature>
<protein>
    <submittedName>
        <fullName evidence="7">Nitrate/nitrite transporter NarK</fullName>
    </submittedName>
</protein>
<evidence type="ECO:0000256" key="5">
    <source>
        <dbReference type="SAM" id="Phobius"/>
    </source>
</evidence>
<dbReference type="PANTHER" id="PTHR23514:SF13">
    <property type="entry name" value="INNER MEMBRANE PROTEIN YBJJ"/>
    <property type="match status" value="1"/>
</dbReference>
<dbReference type="InterPro" id="IPR020846">
    <property type="entry name" value="MFS_dom"/>
</dbReference>
<keyword evidence="2 5" id="KW-0812">Transmembrane</keyword>
<dbReference type="Proteomes" id="UP000319514">
    <property type="component" value="Unassembled WGS sequence"/>
</dbReference>
<accession>A0A542ZND6</accession>
<comment type="subcellular location">
    <subcellularLocation>
        <location evidence="1">Cell membrane</location>
        <topology evidence="1">Multi-pass membrane protein</topology>
    </subcellularLocation>
</comment>
<proteinExistence type="predicted"/>
<feature type="transmembrane region" description="Helical" evidence="5">
    <location>
        <begin position="74"/>
        <end position="91"/>
    </location>
</feature>
<organism evidence="7 8">
    <name type="scientific">Oryzihumus leptocrescens</name>
    <dbReference type="NCBI Taxonomy" id="297536"/>
    <lineage>
        <taxon>Bacteria</taxon>
        <taxon>Bacillati</taxon>
        <taxon>Actinomycetota</taxon>
        <taxon>Actinomycetes</taxon>
        <taxon>Micrococcales</taxon>
        <taxon>Intrasporangiaceae</taxon>
        <taxon>Oryzihumus</taxon>
    </lineage>
</organism>
<evidence type="ECO:0000313" key="7">
    <source>
        <dbReference type="EMBL" id="TQL61710.1"/>
    </source>
</evidence>
<dbReference type="InterPro" id="IPR011701">
    <property type="entry name" value="MFS"/>
</dbReference>
<dbReference type="SUPFAM" id="SSF103473">
    <property type="entry name" value="MFS general substrate transporter"/>
    <property type="match status" value="1"/>
</dbReference>
<dbReference type="InterPro" id="IPR036259">
    <property type="entry name" value="MFS_trans_sf"/>
</dbReference>
<feature type="transmembrane region" description="Helical" evidence="5">
    <location>
        <begin position="44"/>
        <end position="62"/>
    </location>
</feature>
<feature type="transmembrane region" description="Helical" evidence="5">
    <location>
        <begin position="164"/>
        <end position="183"/>
    </location>
</feature>
<evidence type="ECO:0000256" key="4">
    <source>
        <dbReference type="ARBA" id="ARBA00023136"/>
    </source>
</evidence>
<feature type="transmembrane region" description="Helical" evidence="5">
    <location>
        <begin position="274"/>
        <end position="297"/>
    </location>
</feature>
<evidence type="ECO:0000256" key="3">
    <source>
        <dbReference type="ARBA" id="ARBA00022989"/>
    </source>
</evidence>
<evidence type="ECO:0000256" key="1">
    <source>
        <dbReference type="ARBA" id="ARBA00004651"/>
    </source>
</evidence>
<dbReference type="GO" id="GO:0005886">
    <property type="term" value="C:plasma membrane"/>
    <property type="evidence" value="ECO:0007669"/>
    <property type="project" value="UniProtKB-SubCell"/>
</dbReference>
<feature type="transmembrane region" description="Helical" evidence="5">
    <location>
        <begin position="303"/>
        <end position="324"/>
    </location>
</feature>
<dbReference type="Gene3D" id="1.20.1250.20">
    <property type="entry name" value="MFS general substrate transporter like domains"/>
    <property type="match status" value="2"/>
</dbReference>
<dbReference type="AlphaFoldDB" id="A0A542ZND6"/>
<feature type="transmembrane region" description="Helical" evidence="5">
    <location>
        <begin position="204"/>
        <end position="222"/>
    </location>
</feature>
<dbReference type="EMBL" id="VFOQ01000001">
    <property type="protein sequence ID" value="TQL61710.1"/>
    <property type="molecule type" value="Genomic_DNA"/>
</dbReference>
<dbReference type="OrthoDB" id="9809599at2"/>
<dbReference type="InterPro" id="IPR051788">
    <property type="entry name" value="MFS_Transporter"/>
</dbReference>
<reference evidence="7 8" key="1">
    <citation type="submission" date="2019-06" db="EMBL/GenBank/DDBJ databases">
        <title>Sequencing the genomes of 1000 actinobacteria strains.</title>
        <authorList>
            <person name="Klenk H.-P."/>
        </authorList>
    </citation>
    <scope>NUCLEOTIDE SEQUENCE [LARGE SCALE GENOMIC DNA]</scope>
    <source>
        <strain evidence="7 8">DSM 18082</strain>
    </source>
</reference>
<dbReference type="RefSeq" id="WP_141789456.1">
    <property type="nucleotide sequence ID" value="NZ_BAAAKX010000012.1"/>
</dbReference>
<feature type="transmembrane region" description="Helical" evidence="5">
    <location>
        <begin position="97"/>
        <end position="116"/>
    </location>
</feature>
<feature type="transmembrane region" description="Helical" evidence="5">
    <location>
        <begin position="242"/>
        <end position="262"/>
    </location>
</feature>
<gene>
    <name evidence="7" type="ORF">FB474_3129</name>
</gene>
<keyword evidence="8" id="KW-1185">Reference proteome</keyword>
<feature type="transmembrane region" description="Helical" evidence="5">
    <location>
        <begin position="362"/>
        <end position="381"/>
    </location>
</feature>
<evidence type="ECO:0000256" key="2">
    <source>
        <dbReference type="ARBA" id="ARBA00022692"/>
    </source>
</evidence>
<keyword evidence="4 5" id="KW-0472">Membrane</keyword>
<dbReference type="CDD" id="cd17393">
    <property type="entry name" value="MFS_MosC_like"/>
    <property type="match status" value="1"/>
</dbReference>
<sequence>MHTPVKGSVPAVVAVFTINGALMAQAYARMPQLRDQVGATPAQLGLALVGGGIGSVLAMPWTGRVVERWGSKNTVRVVALVNVLAWVAVAWTGSPLALAATLVFIGATTGMWDVAMNVQGHHVERLRDRSLMPRLHAGFSAGTLAGALVGVLTAKLTLPLQVQLPVFSALTFAVVIVATRRFIGEHAGVEVMPEQETVAPTRSGITALEVLIGLITLSTAIGEGAANDWLALLLVDVRDAPPAFGALTFAAFNLTMLVGRLAGGPAIERFGRVWVLRVSGLCACAGVLLVCLVPMLGAAVLGGLLWGLGLATVFPATMSAAGEVPGRGQRAIGVVSTIGYGGFLLGAPTIGLLTSHVGLDRALLLVAGFAALIVVLARYAAPVPATSHEVHEPDDVGPLR</sequence>
<evidence type="ECO:0000259" key="6">
    <source>
        <dbReference type="PROSITE" id="PS50850"/>
    </source>
</evidence>
<feature type="transmembrane region" description="Helical" evidence="5">
    <location>
        <begin position="137"/>
        <end position="158"/>
    </location>
</feature>
<evidence type="ECO:0000313" key="8">
    <source>
        <dbReference type="Proteomes" id="UP000319514"/>
    </source>
</evidence>
<keyword evidence="3 5" id="KW-1133">Transmembrane helix</keyword>
<dbReference type="PANTHER" id="PTHR23514">
    <property type="entry name" value="BYPASS OF STOP CODON PROTEIN 6"/>
    <property type="match status" value="1"/>
</dbReference>
<dbReference type="PROSITE" id="PS50850">
    <property type="entry name" value="MFS"/>
    <property type="match status" value="1"/>
</dbReference>